<dbReference type="RefSeq" id="WP_012676736.1">
    <property type="nucleotide sequence ID" value="NC_012440.1"/>
</dbReference>
<dbReference type="Proteomes" id="UP000001366">
    <property type="component" value="Chromosome"/>
</dbReference>
<sequence>MRRLFFMFTFLIIFTGVSYGQNVAYLDIQKVMNMSKEGLKYKEEIKEKIRYYEEKVKELENKIAEIEKQLESPVLSEEGRKKKSEEKRKLERELSRIEQEANEELSKMKAEAEQKLVKKIIEVVKDYSEKNNIDLVFIGGMYSGVLYASPKIDITDEIIKRMGEGEK</sequence>
<organism evidence="4 5">
    <name type="scientific">Persephonella marina (strain DSM 14350 / EX-H1)</name>
    <dbReference type="NCBI Taxonomy" id="123214"/>
    <lineage>
        <taxon>Bacteria</taxon>
        <taxon>Pseudomonadati</taxon>
        <taxon>Aquificota</taxon>
        <taxon>Aquificia</taxon>
        <taxon>Aquificales</taxon>
        <taxon>Hydrogenothermaceae</taxon>
        <taxon>Persephonella</taxon>
    </lineage>
</organism>
<reference evidence="4 5" key="1">
    <citation type="journal article" date="2009" name="J. Bacteriol.">
        <title>Complete and draft genome sequences of six members of the Aquificales.</title>
        <authorList>
            <person name="Reysenbach A.L."/>
            <person name="Hamamura N."/>
            <person name="Podar M."/>
            <person name="Griffiths E."/>
            <person name="Ferreira S."/>
            <person name="Hochstein R."/>
            <person name="Heidelberg J."/>
            <person name="Johnson J."/>
            <person name="Mead D."/>
            <person name="Pohorille A."/>
            <person name="Sarmiento M."/>
            <person name="Schweighofer K."/>
            <person name="Seshadri R."/>
            <person name="Voytek M.A."/>
        </authorList>
    </citation>
    <scope>NUCLEOTIDE SEQUENCE [LARGE SCALE GENOMIC DNA]</scope>
    <source>
        <strain evidence="5">DSM 14350 / EX-H1</strain>
    </source>
</reference>
<dbReference type="Gene3D" id="3.30.910.20">
    <property type="entry name" value="Skp domain"/>
    <property type="match status" value="1"/>
</dbReference>
<dbReference type="SUPFAM" id="SSF111384">
    <property type="entry name" value="OmpH-like"/>
    <property type="match status" value="1"/>
</dbReference>
<keyword evidence="2" id="KW-0732">Signal</keyword>
<dbReference type="STRING" id="123214.PERMA_1741"/>
<comment type="similarity">
    <text evidence="1">Belongs to the Skp family.</text>
</comment>
<evidence type="ECO:0000313" key="5">
    <source>
        <dbReference type="Proteomes" id="UP000001366"/>
    </source>
</evidence>
<evidence type="ECO:0008006" key="6">
    <source>
        <dbReference type="Google" id="ProtNLM"/>
    </source>
</evidence>
<keyword evidence="5" id="KW-1185">Reference proteome</keyword>
<dbReference type="InterPro" id="IPR005632">
    <property type="entry name" value="Chaperone_Skp"/>
</dbReference>
<protein>
    <recommendedName>
        <fullName evidence="6">OmpH family outer membrane protein</fullName>
    </recommendedName>
</protein>
<dbReference type="HOGENOM" id="CLU_101388_3_2_0"/>
<name>C0QS59_PERMH</name>
<dbReference type="GO" id="GO:0005829">
    <property type="term" value="C:cytosol"/>
    <property type="evidence" value="ECO:0007669"/>
    <property type="project" value="TreeGrafter"/>
</dbReference>
<dbReference type="KEGG" id="pmx:PERMA_1741"/>
<dbReference type="PANTHER" id="PTHR35089:SF1">
    <property type="entry name" value="CHAPERONE PROTEIN SKP"/>
    <property type="match status" value="1"/>
</dbReference>
<dbReference type="AlphaFoldDB" id="C0QS59"/>
<dbReference type="InterPro" id="IPR024930">
    <property type="entry name" value="Skp_dom_sf"/>
</dbReference>
<dbReference type="EMBL" id="CP001230">
    <property type="protein sequence ID" value="ACO04498.1"/>
    <property type="molecule type" value="Genomic_DNA"/>
</dbReference>
<proteinExistence type="inferred from homology"/>
<evidence type="ECO:0000256" key="3">
    <source>
        <dbReference type="SAM" id="Coils"/>
    </source>
</evidence>
<evidence type="ECO:0000313" key="4">
    <source>
        <dbReference type="EMBL" id="ACO04498.1"/>
    </source>
</evidence>
<dbReference type="GO" id="GO:0051082">
    <property type="term" value="F:unfolded protein binding"/>
    <property type="evidence" value="ECO:0007669"/>
    <property type="project" value="InterPro"/>
</dbReference>
<dbReference type="Pfam" id="PF03938">
    <property type="entry name" value="OmpH"/>
    <property type="match status" value="1"/>
</dbReference>
<gene>
    <name evidence="4" type="ordered locus">PERMA_1741</name>
</gene>
<feature type="coiled-coil region" evidence="3">
    <location>
        <begin position="42"/>
        <end position="122"/>
    </location>
</feature>
<accession>C0QS59</accession>
<keyword evidence="3" id="KW-0175">Coiled coil</keyword>
<dbReference type="eggNOG" id="COG2825">
    <property type="taxonomic scope" value="Bacteria"/>
</dbReference>
<dbReference type="PaxDb" id="123214-PERMA_1741"/>
<dbReference type="SMART" id="SM00935">
    <property type="entry name" value="OmpH"/>
    <property type="match status" value="1"/>
</dbReference>
<dbReference type="PANTHER" id="PTHR35089">
    <property type="entry name" value="CHAPERONE PROTEIN SKP"/>
    <property type="match status" value="1"/>
</dbReference>
<dbReference type="GO" id="GO:0050821">
    <property type="term" value="P:protein stabilization"/>
    <property type="evidence" value="ECO:0007669"/>
    <property type="project" value="TreeGrafter"/>
</dbReference>
<evidence type="ECO:0000256" key="1">
    <source>
        <dbReference type="ARBA" id="ARBA00009091"/>
    </source>
</evidence>
<evidence type="ECO:0000256" key="2">
    <source>
        <dbReference type="ARBA" id="ARBA00022729"/>
    </source>
</evidence>